<feature type="transmembrane region" description="Helical" evidence="1">
    <location>
        <begin position="815"/>
        <end position="835"/>
    </location>
</feature>
<keyword evidence="1" id="KW-1133">Transmembrane helix</keyword>
<feature type="transmembrane region" description="Helical" evidence="1">
    <location>
        <begin position="517"/>
        <end position="535"/>
    </location>
</feature>
<dbReference type="InterPro" id="IPR018580">
    <property type="entry name" value="Uncharacterised_YfhO"/>
</dbReference>
<keyword evidence="1" id="KW-0812">Transmembrane</keyword>
<feature type="transmembrane region" description="Helical" evidence="1">
    <location>
        <begin position="386"/>
        <end position="407"/>
    </location>
</feature>
<feature type="transmembrane region" description="Helical" evidence="1">
    <location>
        <begin position="542"/>
        <end position="564"/>
    </location>
</feature>
<keyword evidence="1" id="KW-0472">Membrane</keyword>
<feature type="transmembrane region" description="Helical" evidence="1">
    <location>
        <begin position="98"/>
        <end position="115"/>
    </location>
</feature>
<evidence type="ECO:0000256" key="1">
    <source>
        <dbReference type="SAM" id="Phobius"/>
    </source>
</evidence>
<gene>
    <name evidence="2" type="ORF">H2O64_22265</name>
</gene>
<evidence type="ECO:0000313" key="3">
    <source>
        <dbReference type="Proteomes" id="UP000619238"/>
    </source>
</evidence>
<dbReference type="Proteomes" id="UP000619238">
    <property type="component" value="Unassembled WGS sequence"/>
</dbReference>
<proteinExistence type="predicted"/>
<dbReference type="RefSeq" id="WP_187564454.1">
    <property type="nucleotide sequence ID" value="NZ_JACGWS010000020.1"/>
</dbReference>
<accession>A0ABR7QFR6</accession>
<dbReference type="EMBL" id="JACGWS010000020">
    <property type="protein sequence ID" value="MBC8757411.1"/>
    <property type="molecule type" value="Genomic_DNA"/>
</dbReference>
<feature type="transmembrane region" description="Helical" evidence="1">
    <location>
        <begin position="358"/>
        <end position="379"/>
    </location>
</feature>
<sequence>MNIDFKKIIPHAVALLLFVVMSLAYFYPVVQGKKIQQTDIVQYAGMAKKQNQFREATGEELYWTDNAFGGMPTYLLGARYPHSYIKTLDRTLRFLPRPADYLFLYFLGIYVLLLVMKVNYKLAFLGAVAFGFSTYFIIILGVGHNAKAHAIAYFPLVLAGILLTFQRKYIWGFLLTAVAMSLEIMTAHPQMTYYLMLLVIVLGIVYFFSTLFSKEKPFKFTKNYFEKAFKNNDLPHFFKAVGLLSAAVVLGIGVNGTNLLTTKQYADWSMRGKSELTINPDGSKKERQGLSKEYITEYSYGKMETFNLLMPRFMGGANSEDLGTDSKTYKFLLQRNIPALQAKDIVKNIPAYWGQQPIVAGPAYIGAVIIFLAFLGLFLVRSRAKWWLVGGILMSLLLSWGKNLSFLTDFMLDYFPLYSKFRAVSSIQVILELCIPILGVLALASLFNKEIAIEKKKKAVYISTAILSGIILFFMLFKSSLFDFVGLSDEYYEKAIFGPELMEIIREDRSAILTKDAIRSLLLILATAVVVWSFIKEKLKENIVIVLLVGLLLFDLVSIARHYVSTEGFVSKAQFEHPYRTLEVDKQILQDKGHYRVFEPRLRMANSRTAYFHNTLGGYHAAKPRQFQELYDFYLDHGNEKFEVTARNINVINMMNVKYIIKDLDGEQDQAGAGAIALLNPYPNGNAWFVKKLNVVDTADEEMLSLFGLDTKEEAVIRKGQVAAEILKETYGKDSLSSIELISYLPSELKYTAENSAAGLAVFSEIHYPHGWNAYIDGELVPHYRVNYVLRALEVPAGKHTIDFKFEPKIVSTGIAVSLTSTIILVLLILGALYYEFKRRREVKA</sequence>
<protein>
    <submittedName>
        <fullName evidence="2">YfhO family protein</fullName>
    </submittedName>
</protein>
<dbReference type="Pfam" id="PF09586">
    <property type="entry name" value="YfhO"/>
    <property type="match status" value="1"/>
</dbReference>
<comment type="caution">
    <text evidence="2">The sequence shown here is derived from an EMBL/GenBank/DDBJ whole genome shotgun (WGS) entry which is preliminary data.</text>
</comment>
<feature type="transmembrane region" description="Helical" evidence="1">
    <location>
        <begin position="148"/>
        <end position="165"/>
    </location>
</feature>
<organism evidence="2 3">
    <name type="scientific">Kordia aestuariivivens</name>
    <dbReference type="NCBI Taxonomy" id="2759037"/>
    <lineage>
        <taxon>Bacteria</taxon>
        <taxon>Pseudomonadati</taxon>
        <taxon>Bacteroidota</taxon>
        <taxon>Flavobacteriia</taxon>
        <taxon>Flavobacteriales</taxon>
        <taxon>Flavobacteriaceae</taxon>
        <taxon>Kordia</taxon>
    </lineage>
</organism>
<dbReference type="PANTHER" id="PTHR38454">
    <property type="entry name" value="INTEGRAL MEMBRANE PROTEIN-RELATED"/>
    <property type="match status" value="1"/>
</dbReference>
<feature type="transmembrane region" description="Helical" evidence="1">
    <location>
        <begin position="427"/>
        <end position="447"/>
    </location>
</feature>
<feature type="transmembrane region" description="Helical" evidence="1">
    <location>
        <begin position="459"/>
        <end position="477"/>
    </location>
</feature>
<name>A0ABR7QFR6_9FLAO</name>
<feature type="transmembrane region" description="Helical" evidence="1">
    <location>
        <begin position="170"/>
        <end position="187"/>
    </location>
</feature>
<evidence type="ECO:0000313" key="2">
    <source>
        <dbReference type="EMBL" id="MBC8757411.1"/>
    </source>
</evidence>
<reference evidence="2 3" key="1">
    <citation type="submission" date="2020-07" db="EMBL/GenBank/DDBJ databases">
        <title>Description of Kordia aestuariivivens sp. nov., isolated from a tidal flat.</title>
        <authorList>
            <person name="Park S."/>
            <person name="Yoon J.-H."/>
        </authorList>
    </citation>
    <scope>NUCLEOTIDE SEQUENCE [LARGE SCALE GENOMIC DNA]</scope>
    <source>
        <strain evidence="2 3">YSTF-M3</strain>
    </source>
</reference>
<feature type="transmembrane region" description="Helical" evidence="1">
    <location>
        <begin position="193"/>
        <end position="213"/>
    </location>
</feature>
<feature type="transmembrane region" description="Helical" evidence="1">
    <location>
        <begin position="12"/>
        <end position="30"/>
    </location>
</feature>
<dbReference type="PANTHER" id="PTHR38454:SF1">
    <property type="entry name" value="INTEGRAL MEMBRANE PROTEIN"/>
    <property type="match status" value="1"/>
</dbReference>
<feature type="transmembrane region" description="Helical" evidence="1">
    <location>
        <begin position="122"/>
        <end position="142"/>
    </location>
</feature>
<feature type="transmembrane region" description="Helical" evidence="1">
    <location>
        <begin position="234"/>
        <end position="254"/>
    </location>
</feature>
<keyword evidence="3" id="KW-1185">Reference proteome</keyword>